<evidence type="ECO:0000313" key="1">
    <source>
        <dbReference type="EMBL" id="KAI6081875.1"/>
    </source>
</evidence>
<sequence length="244" mass="27157">MRTQPPALISLLLSIASAPGLLCMRGIGADGPNRLPNLSPLLSSFQSLLLIYCEQLIRKFLIRLSLYCSCRLSSLPFLIAFVSPQKGKGNINRTNPDLSLSENATVYACDGVRLWCKSPLPRPSSSYFCLPPCSCLSRARLAGAGHTDIQFHHRQQYSLSLSLLHSLTCNVLTKRQSREIVRGVVLEKRHAFNMDMGSYSQRLGFTERQCLCRRLFGLPFGHNSLHSNSPTTVHNGIVRHSMTD</sequence>
<protein>
    <submittedName>
        <fullName evidence="1">Uncharacterized protein</fullName>
    </submittedName>
</protein>
<comment type="caution">
    <text evidence="1">The sequence shown here is derived from an EMBL/GenBank/DDBJ whole genome shotgun (WGS) entry which is preliminary data.</text>
</comment>
<dbReference type="EMBL" id="MU394384">
    <property type="protein sequence ID" value="KAI6081875.1"/>
    <property type="molecule type" value="Genomic_DNA"/>
</dbReference>
<name>A0ACC0CNK0_9PEZI</name>
<accession>A0ACC0CNK0</accession>
<organism evidence="1 2">
    <name type="scientific">Hypoxylon rubiginosum</name>
    <dbReference type="NCBI Taxonomy" id="110542"/>
    <lineage>
        <taxon>Eukaryota</taxon>
        <taxon>Fungi</taxon>
        <taxon>Dikarya</taxon>
        <taxon>Ascomycota</taxon>
        <taxon>Pezizomycotina</taxon>
        <taxon>Sordariomycetes</taxon>
        <taxon>Xylariomycetidae</taxon>
        <taxon>Xylariales</taxon>
        <taxon>Hypoxylaceae</taxon>
        <taxon>Hypoxylon</taxon>
    </lineage>
</organism>
<evidence type="ECO:0000313" key="2">
    <source>
        <dbReference type="Proteomes" id="UP001497680"/>
    </source>
</evidence>
<keyword evidence="2" id="KW-1185">Reference proteome</keyword>
<gene>
    <name evidence="1" type="ORF">F4821DRAFT_248416</name>
</gene>
<proteinExistence type="predicted"/>
<dbReference type="Proteomes" id="UP001497680">
    <property type="component" value="Unassembled WGS sequence"/>
</dbReference>
<reference evidence="1 2" key="1">
    <citation type="journal article" date="2022" name="New Phytol.">
        <title>Ecological generalism drives hyperdiversity of secondary metabolite gene clusters in xylarialean endophytes.</title>
        <authorList>
            <person name="Franco M.E.E."/>
            <person name="Wisecaver J.H."/>
            <person name="Arnold A.E."/>
            <person name="Ju Y.M."/>
            <person name="Slot J.C."/>
            <person name="Ahrendt S."/>
            <person name="Moore L.P."/>
            <person name="Eastman K.E."/>
            <person name="Scott K."/>
            <person name="Konkel Z."/>
            <person name="Mondo S.J."/>
            <person name="Kuo A."/>
            <person name="Hayes R.D."/>
            <person name="Haridas S."/>
            <person name="Andreopoulos B."/>
            <person name="Riley R."/>
            <person name="LaButti K."/>
            <person name="Pangilinan J."/>
            <person name="Lipzen A."/>
            <person name="Amirebrahimi M."/>
            <person name="Yan J."/>
            <person name="Adam C."/>
            <person name="Keymanesh K."/>
            <person name="Ng V."/>
            <person name="Louie K."/>
            <person name="Northen T."/>
            <person name="Drula E."/>
            <person name="Henrissat B."/>
            <person name="Hsieh H.M."/>
            <person name="Youens-Clark K."/>
            <person name="Lutzoni F."/>
            <person name="Miadlikowska J."/>
            <person name="Eastwood D.C."/>
            <person name="Hamelin R.C."/>
            <person name="Grigoriev I.V."/>
            <person name="U'Ren J.M."/>
        </authorList>
    </citation>
    <scope>NUCLEOTIDE SEQUENCE [LARGE SCALE GENOMIC DNA]</scope>
    <source>
        <strain evidence="1 2">ER1909</strain>
    </source>
</reference>